<dbReference type="HOGENOM" id="CLU_2963904_0_0_1"/>
<organism evidence="1 2">
    <name type="scientific">Amborella trichopoda</name>
    <dbReference type="NCBI Taxonomy" id="13333"/>
    <lineage>
        <taxon>Eukaryota</taxon>
        <taxon>Viridiplantae</taxon>
        <taxon>Streptophyta</taxon>
        <taxon>Embryophyta</taxon>
        <taxon>Tracheophyta</taxon>
        <taxon>Spermatophyta</taxon>
        <taxon>Magnoliopsida</taxon>
        <taxon>Amborellales</taxon>
        <taxon>Amborellaceae</taxon>
        <taxon>Amborella</taxon>
    </lineage>
</organism>
<evidence type="ECO:0000313" key="2">
    <source>
        <dbReference type="Proteomes" id="UP000017836"/>
    </source>
</evidence>
<reference evidence="2" key="1">
    <citation type="journal article" date="2013" name="Science">
        <title>The Amborella genome and the evolution of flowering plants.</title>
        <authorList>
            <consortium name="Amborella Genome Project"/>
        </authorList>
    </citation>
    <scope>NUCLEOTIDE SEQUENCE [LARGE SCALE GENOMIC DNA]</scope>
</reference>
<dbReference type="Proteomes" id="UP000017836">
    <property type="component" value="Unassembled WGS sequence"/>
</dbReference>
<gene>
    <name evidence="1" type="ORF">AMTR_s00032p00033310</name>
</gene>
<accession>U5D052</accession>
<sequence>MPQPLAVLPEELEEWGLDRTVECEQILEDMGVGFNILVRVILKAIKANIKKEKACPSKQ</sequence>
<dbReference type="EMBL" id="KI392518">
    <property type="protein sequence ID" value="ERN14767.1"/>
    <property type="molecule type" value="Genomic_DNA"/>
</dbReference>
<name>U5D052_AMBTC</name>
<keyword evidence="2" id="KW-1185">Reference proteome</keyword>
<protein>
    <submittedName>
        <fullName evidence="1">Uncharacterized protein</fullName>
    </submittedName>
</protein>
<dbReference type="AlphaFoldDB" id="U5D052"/>
<proteinExistence type="predicted"/>
<dbReference type="Gramene" id="ERN14767">
    <property type="protein sequence ID" value="ERN14767"/>
    <property type="gene ID" value="AMTR_s00032p00033310"/>
</dbReference>
<evidence type="ECO:0000313" key="1">
    <source>
        <dbReference type="EMBL" id="ERN14767.1"/>
    </source>
</evidence>